<feature type="compositionally biased region" description="Polar residues" evidence="4">
    <location>
        <begin position="1337"/>
        <end position="1347"/>
    </location>
</feature>
<dbReference type="InterPro" id="IPR011989">
    <property type="entry name" value="ARM-like"/>
</dbReference>
<dbReference type="InterPro" id="IPR012978">
    <property type="entry name" value="HEAT_RRP12"/>
</dbReference>
<feature type="compositionally biased region" description="Basic residues" evidence="4">
    <location>
        <begin position="1"/>
        <end position="10"/>
    </location>
</feature>
<evidence type="ECO:0000256" key="3">
    <source>
        <dbReference type="ARBA" id="ARBA00023242"/>
    </source>
</evidence>
<keyword evidence="3" id="KW-0539">Nucleus</keyword>
<feature type="region of interest" description="Disordered" evidence="4">
    <location>
        <begin position="1171"/>
        <end position="1310"/>
    </location>
</feature>
<dbReference type="Gene3D" id="1.25.10.10">
    <property type="entry name" value="Leucine-rich Repeat Variant"/>
    <property type="match status" value="1"/>
</dbReference>
<feature type="domain" description="RRP12 N-terminal HEAT" evidence="6">
    <location>
        <begin position="101"/>
        <end position="344"/>
    </location>
</feature>
<evidence type="ECO:0000256" key="2">
    <source>
        <dbReference type="ARBA" id="ARBA00007690"/>
    </source>
</evidence>
<feature type="compositionally biased region" description="Basic and acidic residues" evidence="4">
    <location>
        <begin position="1297"/>
        <end position="1308"/>
    </location>
</feature>
<dbReference type="EMBL" id="GL832963">
    <property type="protein sequence ID" value="EGD83578.1"/>
    <property type="molecule type" value="Genomic_DNA"/>
</dbReference>
<dbReference type="KEGG" id="sre:PTSG_04185"/>
<feature type="region of interest" description="Disordered" evidence="4">
    <location>
        <begin position="1330"/>
        <end position="1361"/>
    </location>
</feature>
<feature type="region of interest" description="Disordered" evidence="4">
    <location>
        <begin position="1023"/>
        <end position="1056"/>
    </location>
</feature>
<feature type="compositionally biased region" description="Low complexity" evidence="4">
    <location>
        <begin position="1266"/>
        <end position="1281"/>
    </location>
</feature>
<evidence type="ECO:0000256" key="1">
    <source>
        <dbReference type="ARBA" id="ARBA00004123"/>
    </source>
</evidence>
<feature type="compositionally biased region" description="Basic residues" evidence="4">
    <location>
        <begin position="1255"/>
        <end position="1265"/>
    </location>
</feature>
<dbReference type="Proteomes" id="UP000007799">
    <property type="component" value="Unassembled WGS sequence"/>
</dbReference>
<evidence type="ECO:0000313" key="8">
    <source>
        <dbReference type="Proteomes" id="UP000007799"/>
    </source>
</evidence>
<accession>F2U6U6</accession>
<comment type="similarity">
    <text evidence="2">Belongs to the RRP12 family.</text>
</comment>
<dbReference type="GeneID" id="16075662"/>
<dbReference type="SUPFAM" id="SSF48371">
    <property type="entry name" value="ARM repeat"/>
    <property type="match status" value="1"/>
</dbReference>
<evidence type="ECO:0000313" key="7">
    <source>
        <dbReference type="EMBL" id="EGD83578.1"/>
    </source>
</evidence>
<dbReference type="PANTHER" id="PTHR48287">
    <property type="entry name" value="ARM REPEAT SUPERFAMILY PROTEIN"/>
    <property type="match status" value="1"/>
</dbReference>
<dbReference type="InterPro" id="IPR016024">
    <property type="entry name" value="ARM-type_fold"/>
</dbReference>
<organism evidence="8">
    <name type="scientific">Salpingoeca rosetta (strain ATCC 50818 / BSB-021)</name>
    <dbReference type="NCBI Taxonomy" id="946362"/>
    <lineage>
        <taxon>Eukaryota</taxon>
        <taxon>Choanoflagellata</taxon>
        <taxon>Craspedida</taxon>
        <taxon>Salpingoecidae</taxon>
        <taxon>Salpingoeca</taxon>
    </lineage>
</organism>
<dbReference type="Pfam" id="PF25772">
    <property type="entry name" value="HEAT_RRP12_N"/>
    <property type="match status" value="1"/>
</dbReference>
<dbReference type="STRING" id="946362.F2U6U6"/>
<dbReference type="RefSeq" id="XP_004995082.1">
    <property type="nucleotide sequence ID" value="XM_004995025.1"/>
</dbReference>
<feature type="compositionally biased region" description="Acidic residues" evidence="4">
    <location>
        <begin position="1187"/>
        <end position="1204"/>
    </location>
</feature>
<feature type="compositionally biased region" description="Basic residues" evidence="4">
    <location>
        <begin position="1350"/>
        <end position="1361"/>
    </location>
</feature>
<dbReference type="InterPro" id="IPR057860">
    <property type="entry name" value="HEAT_RRP12_N"/>
</dbReference>
<gene>
    <name evidence="7" type="ORF">PTSG_04185</name>
</gene>
<evidence type="ECO:0000259" key="6">
    <source>
        <dbReference type="Pfam" id="PF25772"/>
    </source>
</evidence>
<comment type="subcellular location">
    <subcellularLocation>
        <location evidence="1">Nucleus</location>
    </subcellularLocation>
</comment>
<feature type="compositionally biased region" description="Basic and acidic residues" evidence="4">
    <location>
        <begin position="1036"/>
        <end position="1050"/>
    </location>
</feature>
<keyword evidence="8" id="KW-1185">Reference proteome</keyword>
<feature type="domain" description="RRP12 HEAT" evidence="5">
    <location>
        <begin position="412"/>
        <end position="681"/>
    </location>
</feature>
<dbReference type="PANTHER" id="PTHR48287:SF1">
    <property type="entry name" value="ARM REPEAT SUPERFAMILY PROTEIN"/>
    <property type="match status" value="1"/>
</dbReference>
<feature type="compositionally biased region" description="Basic residues" evidence="4">
    <location>
        <begin position="1128"/>
        <end position="1139"/>
    </location>
</feature>
<sequence length="1361" mass="150765">MPVMNKRRRWTGPSSLVNPKNTKHRQSAAVASGRQRPKRKGAKSGAGALTKAALDVHNMQQGDNTTDVEADMKSIATTALGELPENEIVETIFAPVKKVWNSQKPADLETCAVFAAITENIQAKELGETPATYWAALMSTLGSLVDRPSESDSVGAVLYLLSLVCKAVPRAILGKRHDTAVELLAKVIANFGHNPDLGNRPVVKGIVCIKFQLRAAPSTTWKDARTRELAQQLLQFTTDARPKVVRHAAQIAVTDILELHAHKKTTFMKLAASFFLDQLSTGRKTADKNVLYVLGILKSTLFFFPPNMVSELARAMANTLLLGNAVATTTCLNAFTAFFASPLSQELPVSTAVDVYKSFVPNCPAVKDVAPRCTWNTTVTRAAVCIAQMSAHEGAAAISATTSSLRECLQDRSKALISSAAANFRTLFRVGVKAMLDKATEADADAVQGCIQSLIQKMDESLSYRFQIAFEEVLRCISDLVDALAACRIANLGSLVNSLVQLHETPGVSCKGNVEDTIKHCIRSIGAEEFLKILPLKLEEEEEQSEFPRAWLLPLLKDNVANNTIAFFSRELFPLAMRMYKRKQAAKEAGQALAAKTYDQLYFQLWLLLPSFFTNPSDTAQTFPTFAKTLGLALRDHNDLRGVICKALVNLITTRGEVEEDAKAIAQYSRNFMQILLRLYLAEQSTDKRAALNNTITAFFGLMSPAQKSPYFASALKQLLEADETSEQCLRLLDIINALVPDLEQPEQLEHLKKVLVYSLRDTVSEKVQKRGYRLLLSVCSASRQPLRRFFLDNLEHLQGVLKNAALSARPGSKGLRLKCIHSILSETPPSRLKATVDESLVEVMLASKEVNEATRDVAYEVLILMCELALAHQGMEGCELTMDDLFQMIVAGLAGTTPHMISATVSCISRVIFEFKEEFSQHLLDQTTAMLLLLLSSPSREVNKSVLEYVSMCMSTLPHDEFDKHMKSVVEAIFNMPKDRRHRHHDKIKILLRRLVRRYGSDRLLEIVPPQHHRLITNIRKAENHQRNKQARMNEQGDDKQDAQGEGRVRTKRGNLSFQEIMDDKDFVDDDDDDDNDVQEFDAQGNLVRKASTVKTFLRDDAEDDTPLDLMDRGILSNITSDIKAASRLKSKASKKKGTKGDKIDSDDIKSLDDGRLLVEDLEELQHGKKGRLSKRHLVPGAGMDMVDDFDDDGDDDDAEENEGAGGLTFGRGIHRDRKAMAEQAALEAEKWGDGAYDGEDSSDDEEGGELNTKRARVNTKKQQKQALKAQKAQEKAAAVKGKKNKDARGGLGSEFRSKKAAGDMRKKGQNVMPFAYLPMDAGMLNRRKKAKAESTFKNIVKSAQQGARKGRKSAKRKAF</sequence>
<evidence type="ECO:0000256" key="4">
    <source>
        <dbReference type="SAM" id="MobiDB-lite"/>
    </source>
</evidence>
<proteinExistence type="inferred from homology"/>
<dbReference type="Pfam" id="PF08161">
    <property type="entry name" value="RRP12_HEAT"/>
    <property type="match status" value="1"/>
</dbReference>
<dbReference type="eggNOG" id="KOG1248">
    <property type="taxonomic scope" value="Eukaryota"/>
</dbReference>
<evidence type="ECO:0000259" key="5">
    <source>
        <dbReference type="Pfam" id="PF08161"/>
    </source>
</evidence>
<name>F2U6U6_SALR5</name>
<feature type="compositionally biased region" description="Acidic residues" evidence="4">
    <location>
        <begin position="1238"/>
        <end position="1250"/>
    </location>
</feature>
<dbReference type="OMA" id="PDQMKHR"/>
<feature type="region of interest" description="Disordered" evidence="4">
    <location>
        <begin position="1128"/>
        <end position="1148"/>
    </location>
</feature>
<dbReference type="OrthoDB" id="2192888at2759"/>
<feature type="region of interest" description="Disordered" evidence="4">
    <location>
        <begin position="1"/>
        <end position="47"/>
    </location>
</feature>
<protein>
    <submittedName>
        <fullName evidence="7">Uncharacterized protein</fullName>
    </submittedName>
</protein>
<dbReference type="FunCoup" id="F2U6U6">
    <property type="interactions" value="1633"/>
</dbReference>
<dbReference type="InParanoid" id="F2U6U6"/>
<dbReference type="GO" id="GO:0005634">
    <property type="term" value="C:nucleus"/>
    <property type="evidence" value="ECO:0007669"/>
    <property type="project" value="UniProtKB-SubCell"/>
</dbReference>
<dbReference type="InterPro" id="IPR052087">
    <property type="entry name" value="RRP12"/>
</dbReference>
<reference evidence="7" key="1">
    <citation type="submission" date="2009-08" db="EMBL/GenBank/DDBJ databases">
        <title>Annotation of Salpingoeca rosetta.</title>
        <authorList>
            <consortium name="The Broad Institute Genome Sequencing Platform"/>
            <person name="Russ C."/>
            <person name="Cuomo C."/>
            <person name="Burger G."/>
            <person name="Gray M.W."/>
            <person name="Holland P.W.H."/>
            <person name="King N."/>
            <person name="Lang F.B.F."/>
            <person name="Roger A.J."/>
            <person name="Ruiz-Trillo I."/>
            <person name="Young S.K."/>
            <person name="Zeng Q."/>
            <person name="Gargeya S."/>
            <person name="Alvarado L."/>
            <person name="Berlin A."/>
            <person name="Chapman S.B."/>
            <person name="Chen Z."/>
            <person name="Freedman E."/>
            <person name="Gellesch M."/>
            <person name="Goldberg J."/>
            <person name="Griggs A."/>
            <person name="Gujja S."/>
            <person name="Heilman E."/>
            <person name="Heiman D."/>
            <person name="Howarth C."/>
            <person name="Mehta T."/>
            <person name="Neiman D."/>
            <person name="Pearson M."/>
            <person name="Roberts A."/>
            <person name="Saif S."/>
            <person name="Shea T."/>
            <person name="Shenoy N."/>
            <person name="Sisk P."/>
            <person name="Stolte C."/>
            <person name="Sykes S."/>
            <person name="White J."/>
            <person name="Yandava C."/>
            <person name="Haas B."/>
            <person name="Nusbaum C."/>
            <person name="Birren B."/>
        </authorList>
    </citation>
    <scope>NUCLEOTIDE SEQUENCE [LARGE SCALE GENOMIC DNA]</scope>
    <source>
        <strain evidence="7">ATCC 50818</strain>
    </source>
</reference>